<feature type="non-terminal residue" evidence="2">
    <location>
        <position position="1"/>
    </location>
</feature>
<evidence type="ECO:0000313" key="2">
    <source>
        <dbReference type="EMBL" id="KAH9299678.1"/>
    </source>
</evidence>
<comment type="caution">
    <text evidence="2">The sequence shown here is derived from an EMBL/GenBank/DDBJ whole genome shotgun (WGS) entry which is preliminary data.</text>
</comment>
<dbReference type="EMBL" id="JAHRHJ020000010">
    <property type="protein sequence ID" value="KAH9299678.1"/>
    <property type="molecule type" value="Genomic_DNA"/>
</dbReference>
<proteinExistence type="predicted"/>
<organism evidence="2 3">
    <name type="scientific">Taxus chinensis</name>
    <name type="common">Chinese yew</name>
    <name type="synonym">Taxus wallichiana var. chinensis</name>
    <dbReference type="NCBI Taxonomy" id="29808"/>
    <lineage>
        <taxon>Eukaryota</taxon>
        <taxon>Viridiplantae</taxon>
        <taxon>Streptophyta</taxon>
        <taxon>Embryophyta</taxon>
        <taxon>Tracheophyta</taxon>
        <taxon>Spermatophyta</taxon>
        <taxon>Pinopsida</taxon>
        <taxon>Pinidae</taxon>
        <taxon>Conifers II</taxon>
        <taxon>Cupressales</taxon>
        <taxon>Taxaceae</taxon>
        <taxon>Taxus</taxon>
    </lineage>
</organism>
<name>A0AA38FEG9_TAXCH</name>
<dbReference type="AlphaFoldDB" id="A0AA38FEG9"/>
<reference evidence="2 3" key="1">
    <citation type="journal article" date="2021" name="Nat. Plants">
        <title>The Taxus genome provides insights into paclitaxel biosynthesis.</title>
        <authorList>
            <person name="Xiong X."/>
            <person name="Gou J."/>
            <person name="Liao Q."/>
            <person name="Li Y."/>
            <person name="Zhou Q."/>
            <person name="Bi G."/>
            <person name="Li C."/>
            <person name="Du R."/>
            <person name="Wang X."/>
            <person name="Sun T."/>
            <person name="Guo L."/>
            <person name="Liang H."/>
            <person name="Lu P."/>
            <person name="Wu Y."/>
            <person name="Zhang Z."/>
            <person name="Ro D.K."/>
            <person name="Shang Y."/>
            <person name="Huang S."/>
            <person name="Yan J."/>
        </authorList>
    </citation>
    <scope>NUCLEOTIDE SEQUENCE [LARGE SCALE GENOMIC DNA]</scope>
    <source>
        <strain evidence="2">Ta-2019</strain>
    </source>
</reference>
<feature type="compositionally biased region" description="Acidic residues" evidence="1">
    <location>
        <begin position="12"/>
        <end position="21"/>
    </location>
</feature>
<feature type="non-terminal residue" evidence="2">
    <location>
        <position position="86"/>
    </location>
</feature>
<evidence type="ECO:0000313" key="3">
    <source>
        <dbReference type="Proteomes" id="UP000824469"/>
    </source>
</evidence>
<sequence length="86" mass="9904">NANSIQVAQSAIEEESSEEDLAVPTCPLEQQIKEFDLTNFVLEEYFYQEQDYLQVIEEEESAPNPKEEEHILVMEEKIADPRALST</sequence>
<gene>
    <name evidence="2" type="ORF">KI387_031360</name>
</gene>
<feature type="region of interest" description="Disordered" evidence="1">
    <location>
        <begin position="1"/>
        <end position="22"/>
    </location>
</feature>
<protein>
    <submittedName>
        <fullName evidence="2">Uncharacterized protein</fullName>
    </submittedName>
</protein>
<evidence type="ECO:0000256" key="1">
    <source>
        <dbReference type="SAM" id="MobiDB-lite"/>
    </source>
</evidence>
<keyword evidence="3" id="KW-1185">Reference proteome</keyword>
<accession>A0AA38FEG9</accession>
<dbReference type="Proteomes" id="UP000824469">
    <property type="component" value="Unassembled WGS sequence"/>
</dbReference>